<dbReference type="GO" id="GO:0005783">
    <property type="term" value="C:endoplasmic reticulum"/>
    <property type="evidence" value="ECO:0007669"/>
    <property type="project" value="TreeGrafter"/>
</dbReference>
<evidence type="ECO:0000313" key="6">
    <source>
        <dbReference type="Proteomes" id="UP000472263"/>
    </source>
</evidence>
<feature type="compositionally biased region" description="Polar residues" evidence="2">
    <location>
        <begin position="399"/>
        <end position="409"/>
    </location>
</feature>
<feature type="region of interest" description="Disordered" evidence="2">
    <location>
        <begin position="191"/>
        <end position="219"/>
    </location>
</feature>
<reference evidence="5" key="2">
    <citation type="submission" date="2025-08" db="UniProtKB">
        <authorList>
            <consortium name="Ensembl"/>
        </authorList>
    </citation>
    <scope>IDENTIFICATION</scope>
</reference>
<feature type="compositionally biased region" description="Low complexity" evidence="2">
    <location>
        <begin position="204"/>
        <end position="216"/>
    </location>
</feature>
<feature type="compositionally biased region" description="Polar residues" evidence="2">
    <location>
        <begin position="493"/>
        <end position="502"/>
    </location>
</feature>
<dbReference type="PANTHER" id="PTHR16489:SF11">
    <property type="entry name" value="PROTEIN PHOSPHATASE 1 REGULATORY SUBUNIT 15B"/>
    <property type="match status" value="1"/>
</dbReference>
<feature type="domain" description="Protein phosphatase 1 regulatory subunit 15A/B C-terminal" evidence="4">
    <location>
        <begin position="473"/>
        <end position="728"/>
    </location>
</feature>
<feature type="region of interest" description="Disordered" evidence="2">
    <location>
        <begin position="1"/>
        <end position="28"/>
    </location>
</feature>
<feature type="compositionally biased region" description="Basic and acidic residues" evidence="2">
    <location>
        <begin position="1"/>
        <end position="12"/>
    </location>
</feature>
<dbReference type="InParanoid" id="A0A667YVC2"/>
<dbReference type="GO" id="GO:0019888">
    <property type="term" value="F:protein phosphatase regulator activity"/>
    <property type="evidence" value="ECO:0007669"/>
    <property type="project" value="TreeGrafter"/>
</dbReference>
<evidence type="ECO:0000259" key="4">
    <source>
        <dbReference type="Pfam" id="PF10488"/>
    </source>
</evidence>
<reference evidence="5" key="3">
    <citation type="submission" date="2025-09" db="UniProtKB">
        <authorList>
            <consortium name="Ensembl"/>
        </authorList>
    </citation>
    <scope>IDENTIFICATION</scope>
</reference>
<evidence type="ECO:0000259" key="3">
    <source>
        <dbReference type="Pfam" id="PF10472"/>
    </source>
</evidence>
<dbReference type="InterPro" id="IPR019512">
    <property type="entry name" value="Prot_Pase1_reg-su15B_N"/>
</dbReference>
<dbReference type="GO" id="GO:0000164">
    <property type="term" value="C:protein phosphatase type 1 complex"/>
    <property type="evidence" value="ECO:0007669"/>
    <property type="project" value="TreeGrafter"/>
</dbReference>
<evidence type="ECO:0000313" key="5">
    <source>
        <dbReference type="Ensembl" id="ENSMMDP00005030368.1"/>
    </source>
</evidence>
<dbReference type="CTD" id="84919"/>
<accession>A0A667YVC2</accession>
<dbReference type="InterPro" id="IPR051254">
    <property type="entry name" value="PPP1R15"/>
</dbReference>
<gene>
    <name evidence="5" type="primary">ppp1r15b</name>
</gene>
<feature type="region of interest" description="Disordered" evidence="2">
    <location>
        <begin position="424"/>
        <end position="640"/>
    </location>
</feature>
<feature type="domain" description="Protein phosphatase 1 regulatory subunit 15B N-terminal" evidence="3">
    <location>
        <begin position="312"/>
        <end position="365"/>
    </location>
</feature>
<comment type="similarity">
    <text evidence="1">Belongs to the PPP1R15 family.</text>
</comment>
<dbReference type="Pfam" id="PF10488">
    <property type="entry name" value="PP1c_bdg"/>
    <property type="match status" value="1"/>
</dbReference>
<feature type="compositionally biased region" description="Low complexity" evidence="2">
    <location>
        <begin position="571"/>
        <end position="581"/>
    </location>
</feature>
<dbReference type="OrthoDB" id="5976067at2759"/>
<dbReference type="InterPro" id="IPR019523">
    <property type="entry name" value="Prot_Pase1_reg-su15A/B_C"/>
</dbReference>
<dbReference type="Ensembl" id="ENSMMDT00005031066.1">
    <property type="protein sequence ID" value="ENSMMDP00005030368.1"/>
    <property type="gene ID" value="ENSMMDG00005014385.1"/>
</dbReference>
<dbReference type="GO" id="GO:0051246">
    <property type="term" value="P:regulation of protein metabolic process"/>
    <property type="evidence" value="ECO:0007669"/>
    <property type="project" value="UniProtKB-ARBA"/>
</dbReference>
<feature type="compositionally biased region" description="Acidic residues" evidence="2">
    <location>
        <begin position="428"/>
        <end position="448"/>
    </location>
</feature>
<evidence type="ECO:0000256" key="2">
    <source>
        <dbReference type="SAM" id="MobiDB-lite"/>
    </source>
</evidence>
<feature type="compositionally biased region" description="Basic and acidic residues" evidence="2">
    <location>
        <begin position="350"/>
        <end position="362"/>
    </location>
</feature>
<proteinExistence type="inferred from homology"/>
<feature type="compositionally biased region" description="Basic and acidic residues" evidence="2">
    <location>
        <begin position="629"/>
        <end position="639"/>
    </location>
</feature>
<feature type="compositionally biased region" description="Low complexity" evidence="2">
    <location>
        <begin position="449"/>
        <end position="458"/>
    </location>
</feature>
<evidence type="ECO:0000256" key="1">
    <source>
        <dbReference type="ARBA" id="ARBA00010161"/>
    </source>
</evidence>
<dbReference type="Proteomes" id="UP000472263">
    <property type="component" value="Chromosome 5"/>
</dbReference>
<feature type="region of interest" description="Disordered" evidence="2">
    <location>
        <begin position="348"/>
        <end position="409"/>
    </location>
</feature>
<feature type="compositionally biased region" description="Basic and acidic residues" evidence="2">
    <location>
        <begin position="369"/>
        <end position="382"/>
    </location>
</feature>
<dbReference type="GO" id="GO:0034976">
    <property type="term" value="P:response to endoplasmic reticulum stress"/>
    <property type="evidence" value="ECO:0007669"/>
    <property type="project" value="TreeGrafter"/>
</dbReference>
<dbReference type="GeneTree" id="ENSGT00940000154404"/>
<reference evidence="5" key="1">
    <citation type="submission" date="2019-06" db="EMBL/GenBank/DDBJ databases">
        <authorList>
            <consortium name="Wellcome Sanger Institute Data Sharing"/>
        </authorList>
    </citation>
    <scope>NUCLEOTIDE SEQUENCE [LARGE SCALE GENOMIC DNA]</scope>
</reference>
<dbReference type="AlphaFoldDB" id="A0A667YVC2"/>
<organism evidence="5 6">
    <name type="scientific">Myripristis murdjan</name>
    <name type="common">pinecone soldierfish</name>
    <dbReference type="NCBI Taxonomy" id="586833"/>
    <lineage>
        <taxon>Eukaryota</taxon>
        <taxon>Metazoa</taxon>
        <taxon>Chordata</taxon>
        <taxon>Craniata</taxon>
        <taxon>Vertebrata</taxon>
        <taxon>Euteleostomi</taxon>
        <taxon>Actinopterygii</taxon>
        <taxon>Neopterygii</taxon>
        <taxon>Teleostei</taxon>
        <taxon>Neoteleostei</taxon>
        <taxon>Acanthomorphata</taxon>
        <taxon>Holocentriformes</taxon>
        <taxon>Holocentridae</taxon>
        <taxon>Myripristis</taxon>
    </lineage>
</organism>
<protein>
    <submittedName>
        <fullName evidence="5">Protein phosphatase 1 regulatory subunit 15B-like</fullName>
    </submittedName>
</protein>
<name>A0A667YVC2_9TELE</name>
<feature type="compositionally biased region" description="Polar residues" evidence="2">
    <location>
        <begin position="13"/>
        <end position="28"/>
    </location>
</feature>
<feature type="region of interest" description="Disordered" evidence="2">
    <location>
        <begin position="251"/>
        <end position="279"/>
    </location>
</feature>
<keyword evidence="6" id="KW-1185">Reference proteome</keyword>
<dbReference type="Pfam" id="PF10472">
    <property type="entry name" value="CReP_N"/>
    <property type="match status" value="1"/>
</dbReference>
<dbReference type="PANTHER" id="PTHR16489">
    <property type="entry name" value="GH11727P"/>
    <property type="match status" value="1"/>
</dbReference>
<feature type="compositionally biased region" description="Low complexity" evidence="2">
    <location>
        <begin position="503"/>
        <end position="549"/>
    </location>
</feature>
<sequence length="736" mass="80021">MFSNISDERHMSEGQSPASPTSHGVTSSGLVNQENSWIGLLSVVSRPALAFLQKYLPVPSRSPSLSDNVAGWVSGDIKRTLVEERGLLGQLDDMLPHTQHPAPRLACLQYQHDGTAGLMETRGAGTFHWLPADSLDIQNDAEVDMDISQQTQIGYFSTARTFLSHILLSSASAQEIKHASKGKDWRRKVVDSPVKSSGVGGTWWGSEESSESGRSSDLLRGKERAVTGHHCSQHSATGTKAAVAKTTELFVQGSDRESMPGENAGQRGHKEEPADNGGLNTTEVQAATAHHQPSISRHLISAGAATACSEVALLTPDQDNGYSSLEEEHNCQPHMVKDPCEEEPQQVTEWKGESATMKKETEGEICEEGESRVLEADEREAGMEGSGVSGSENEESPPQEGSSVATTVLTPPLCQNKAIAYIIGSPCSDEDDDSQSDTESSEDDDGFDSDGSSELSDSVYEDDDDEGSDSDSEADSETERLWNSLCQSRDPYNPQNFTARLHTSSTTPRTIPTTVATSASPHSTPASSPDQTPSPLSSSPASPPVTSYPLQSDDVWDDSTSASEADETESLRLWRSFSSSSDPYSPLNFQAPLRTCKPTEAGPRSRSKKASQRPPCSPHYTAAASPPQYRKEEAEERLDSGFSEPLASTMASSSTSTTLGFVTVKKVRFCEDVEEFFASCGEEEEDRRGPWEELARDRCRFLRRCQEVEQSIAYCLQPQHRSVVYQRLTVHYCQDG</sequence>
<feature type="compositionally biased region" description="Acidic residues" evidence="2">
    <location>
        <begin position="459"/>
        <end position="476"/>
    </location>
</feature>